<sequence>MQATLTPDSTLPPWMDEPIAPAVADEFQDPSWMEEPKETTYLAVGDSSSVTQTTSPNESKTMVYLLVAVGVVVVVLGAWAALSYNARVTSGTNLLGLDPSSTCSAVQADTDYFGNDIGKTQRSSPDLCCADCTTANPNLNCVAFVWYNGTCYLKNAVGVPTKSPGRQASLVTTTNRGTTSLPSTPLGLCSAIQPDTDYVAHNIFYTNRPSADQCCGDCAATANCALFVWFNGTCYLKSAGATSMASPGRVASTFQAKLTSAPSVPAAGKDAPVSGSATTPATKMPSSATHAVIGTMSCVVVWALLM</sequence>
<proteinExistence type="predicted"/>
<evidence type="ECO:0000313" key="6">
    <source>
        <dbReference type="EMBL" id="KAF0718082.1"/>
    </source>
</evidence>
<evidence type="ECO:0000256" key="4">
    <source>
        <dbReference type="SAM" id="Phobius"/>
    </source>
</evidence>
<keyword evidence="8" id="KW-1185">Reference proteome</keyword>
<dbReference type="EMBL" id="VJMH01000182">
    <property type="protein sequence ID" value="KAF0718082.1"/>
    <property type="molecule type" value="Genomic_DNA"/>
</dbReference>
<protein>
    <submittedName>
        <fullName evidence="7">Aste57867_1907 protein</fullName>
    </submittedName>
</protein>
<dbReference type="AlphaFoldDB" id="A0A485KBH3"/>
<feature type="compositionally biased region" description="Polar residues" evidence="3">
    <location>
        <begin position="275"/>
        <end position="284"/>
    </location>
</feature>
<evidence type="ECO:0000256" key="3">
    <source>
        <dbReference type="SAM" id="MobiDB-lite"/>
    </source>
</evidence>
<dbReference type="GO" id="GO:0006508">
    <property type="term" value="P:proteolysis"/>
    <property type="evidence" value="ECO:0007669"/>
    <property type="project" value="InterPro"/>
</dbReference>
<organism evidence="7 8">
    <name type="scientific">Aphanomyces stellatus</name>
    <dbReference type="NCBI Taxonomy" id="120398"/>
    <lineage>
        <taxon>Eukaryota</taxon>
        <taxon>Sar</taxon>
        <taxon>Stramenopiles</taxon>
        <taxon>Oomycota</taxon>
        <taxon>Saprolegniomycetes</taxon>
        <taxon>Saprolegniales</taxon>
        <taxon>Verrucalvaceae</taxon>
        <taxon>Aphanomyces</taxon>
    </lineage>
</organism>
<dbReference type="EMBL" id="CAADRA010000182">
    <property type="protein sequence ID" value="VFT79113.1"/>
    <property type="molecule type" value="Genomic_DNA"/>
</dbReference>
<evidence type="ECO:0000313" key="8">
    <source>
        <dbReference type="Proteomes" id="UP000332933"/>
    </source>
</evidence>
<keyword evidence="1" id="KW-0677">Repeat</keyword>
<dbReference type="Gene3D" id="3.50.4.10">
    <property type="entry name" value="Hepatocyte Growth Factor"/>
    <property type="match status" value="2"/>
</dbReference>
<evidence type="ECO:0000256" key="2">
    <source>
        <dbReference type="ARBA" id="ARBA00023157"/>
    </source>
</evidence>
<accession>A0A485KBH3</accession>
<feature type="transmembrane region" description="Helical" evidence="4">
    <location>
        <begin position="62"/>
        <end position="82"/>
    </location>
</feature>
<evidence type="ECO:0000313" key="7">
    <source>
        <dbReference type="EMBL" id="VFT79113.1"/>
    </source>
</evidence>
<dbReference type="Proteomes" id="UP000332933">
    <property type="component" value="Unassembled WGS sequence"/>
</dbReference>
<reference evidence="6" key="2">
    <citation type="submission" date="2019-06" db="EMBL/GenBank/DDBJ databases">
        <title>Genomics analysis of Aphanomyces spp. identifies a new class of oomycete effector associated with host adaptation.</title>
        <authorList>
            <person name="Gaulin E."/>
        </authorList>
    </citation>
    <scope>NUCLEOTIDE SEQUENCE</scope>
    <source>
        <strain evidence="6">CBS 578.67</strain>
    </source>
</reference>
<gene>
    <name evidence="7" type="primary">Aste57867_1907</name>
    <name evidence="6" type="ORF">As57867_001905</name>
    <name evidence="7" type="ORF">ASTE57867_1907</name>
</gene>
<evidence type="ECO:0000256" key="1">
    <source>
        <dbReference type="ARBA" id="ARBA00022737"/>
    </source>
</evidence>
<dbReference type="InterPro" id="IPR000177">
    <property type="entry name" value="Apple"/>
</dbReference>
<dbReference type="GO" id="GO:0005576">
    <property type="term" value="C:extracellular region"/>
    <property type="evidence" value="ECO:0007669"/>
    <property type="project" value="InterPro"/>
</dbReference>
<keyword evidence="2" id="KW-1015">Disulfide bond</keyword>
<keyword evidence="4" id="KW-0812">Transmembrane</keyword>
<keyword evidence="4" id="KW-1133">Transmembrane helix</keyword>
<evidence type="ECO:0000259" key="5">
    <source>
        <dbReference type="Pfam" id="PF14295"/>
    </source>
</evidence>
<feature type="domain" description="Apple" evidence="5">
    <location>
        <begin position="110"/>
        <end position="154"/>
    </location>
</feature>
<feature type="domain" description="Apple" evidence="5">
    <location>
        <begin position="207"/>
        <end position="237"/>
    </location>
</feature>
<dbReference type="CDD" id="cd01100">
    <property type="entry name" value="APPLE_Factor_XI_like"/>
    <property type="match status" value="1"/>
</dbReference>
<feature type="region of interest" description="Disordered" evidence="3">
    <location>
        <begin position="263"/>
        <end position="284"/>
    </location>
</feature>
<reference evidence="7 8" key="1">
    <citation type="submission" date="2019-03" db="EMBL/GenBank/DDBJ databases">
        <authorList>
            <person name="Gaulin E."/>
            <person name="Dumas B."/>
        </authorList>
    </citation>
    <scope>NUCLEOTIDE SEQUENCE [LARGE SCALE GENOMIC DNA]</scope>
    <source>
        <strain evidence="7">CBS 568.67</strain>
    </source>
</reference>
<dbReference type="Pfam" id="PF14295">
    <property type="entry name" value="PAN_4"/>
    <property type="match status" value="2"/>
</dbReference>
<dbReference type="InterPro" id="IPR003609">
    <property type="entry name" value="Pan_app"/>
</dbReference>
<name>A0A485KBH3_9STRA</name>
<keyword evidence="4" id="KW-0472">Membrane</keyword>